<protein>
    <recommendedName>
        <fullName evidence="4">Dirigent protein</fullName>
    </recommendedName>
</protein>
<evidence type="ECO:0000256" key="3">
    <source>
        <dbReference type="ARBA" id="ARBA00022525"/>
    </source>
</evidence>
<evidence type="ECO:0000256" key="2">
    <source>
        <dbReference type="ARBA" id="ARBA00011738"/>
    </source>
</evidence>
<reference evidence="5 6" key="1">
    <citation type="journal article" date="2014" name="Am. J. Bot.">
        <title>Genome assembly and annotation for red clover (Trifolium pratense; Fabaceae).</title>
        <authorList>
            <person name="Istvanek J."/>
            <person name="Jaros M."/>
            <person name="Krenek A."/>
            <person name="Repkova J."/>
        </authorList>
    </citation>
    <scope>NUCLEOTIDE SEQUENCE [LARGE SCALE GENOMIC DNA]</scope>
    <source>
        <strain evidence="6">cv. Tatra</strain>
        <tissue evidence="5">Young leaves</tissue>
    </source>
</reference>
<dbReference type="OrthoDB" id="1925209at2759"/>
<evidence type="ECO:0000256" key="1">
    <source>
        <dbReference type="ARBA" id="ARBA00010746"/>
    </source>
</evidence>
<dbReference type="Proteomes" id="UP000236291">
    <property type="component" value="Unassembled WGS sequence"/>
</dbReference>
<feature type="signal peptide" evidence="4">
    <location>
        <begin position="1"/>
        <end position="27"/>
    </location>
</feature>
<evidence type="ECO:0000313" key="5">
    <source>
        <dbReference type="EMBL" id="PNX83120.1"/>
    </source>
</evidence>
<comment type="function">
    <text evidence="4">Dirigent proteins impart stereoselectivity on the phenoxy radical-coupling reaction, yielding optically active lignans from two molecules of coniferyl alcohol in the biosynthesis of lignans, flavonolignans, and alkaloids and thus plays a central role in plant secondary metabolism.</text>
</comment>
<dbReference type="AlphaFoldDB" id="A0A2K3LX55"/>
<organism evidence="5 6">
    <name type="scientific">Trifolium pratense</name>
    <name type="common">Red clover</name>
    <dbReference type="NCBI Taxonomy" id="57577"/>
    <lineage>
        <taxon>Eukaryota</taxon>
        <taxon>Viridiplantae</taxon>
        <taxon>Streptophyta</taxon>
        <taxon>Embryophyta</taxon>
        <taxon>Tracheophyta</taxon>
        <taxon>Spermatophyta</taxon>
        <taxon>Magnoliopsida</taxon>
        <taxon>eudicotyledons</taxon>
        <taxon>Gunneridae</taxon>
        <taxon>Pentapetalae</taxon>
        <taxon>rosids</taxon>
        <taxon>fabids</taxon>
        <taxon>Fabales</taxon>
        <taxon>Fabaceae</taxon>
        <taxon>Papilionoideae</taxon>
        <taxon>50 kb inversion clade</taxon>
        <taxon>NPAAA clade</taxon>
        <taxon>Hologalegina</taxon>
        <taxon>IRL clade</taxon>
        <taxon>Trifolieae</taxon>
        <taxon>Trifolium</taxon>
    </lineage>
</organism>
<evidence type="ECO:0000313" key="6">
    <source>
        <dbReference type="Proteomes" id="UP000236291"/>
    </source>
</evidence>
<dbReference type="Gene3D" id="2.40.480.10">
    <property type="entry name" value="Allene oxide cyclase-like"/>
    <property type="match status" value="1"/>
</dbReference>
<sequence>MAPTFSTPIKLMSFSILLFLIINIVNAQQSTLVYYLQDIGRGYNQTVVPVIGINGRVWSYNTFGTIFVVDDPVMLDPSSLSTQVGKAQGVITVTSIDGTNVNIVLSIVFNNVQYSGSTLQIQGSSHQRDNLRELSVIGGTGRFRFARGYAVFETVSYDAPTSHSIIRLTITLAIP</sequence>
<reference evidence="5 6" key="2">
    <citation type="journal article" date="2017" name="Front. Plant Sci.">
        <title>Gene Classification and Mining of Molecular Markers Useful in Red Clover (Trifolium pratense) Breeding.</title>
        <authorList>
            <person name="Istvanek J."/>
            <person name="Dluhosova J."/>
            <person name="Dluhos P."/>
            <person name="Patkova L."/>
            <person name="Nedelnik J."/>
            <person name="Repkova J."/>
        </authorList>
    </citation>
    <scope>NUCLEOTIDE SEQUENCE [LARGE SCALE GENOMIC DNA]</scope>
    <source>
        <strain evidence="6">cv. Tatra</strain>
        <tissue evidence="5">Young leaves</tissue>
    </source>
</reference>
<keyword evidence="3 4" id="KW-0964">Secreted</keyword>
<comment type="subunit">
    <text evidence="2 4">Homodimer.</text>
</comment>
<proteinExistence type="inferred from homology"/>
<dbReference type="GO" id="GO:0048046">
    <property type="term" value="C:apoplast"/>
    <property type="evidence" value="ECO:0007669"/>
    <property type="project" value="UniProtKB-SubCell"/>
</dbReference>
<dbReference type="InterPro" id="IPR004265">
    <property type="entry name" value="Dirigent"/>
</dbReference>
<comment type="subcellular location">
    <subcellularLocation>
        <location evidence="4">Secreted</location>
        <location evidence="4">Extracellular space</location>
        <location evidence="4">Apoplast</location>
    </subcellularLocation>
</comment>
<keyword evidence="4" id="KW-0052">Apoplast</keyword>
<feature type="chain" id="PRO_5014211404" description="Dirigent protein" evidence="4">
    <location>
        <begin position="28"/>
        <end position="175"/>
    </location>
</feature>
<comment type="similarity">
    <text evidence="1 4">Belongs to the plant dirigent protein family.</text>
</comment>
<name>A0A2K3LX55_TRIPR</name>
<dbReference type="EMBL" id="ASHM01043406">
    <property type="protein sequence ID" value="PNX83120.1"/>
    <property type="molecule type" value="Genomic_DNA"/>
</dbReference>
<gene>
    <name evidence="5" type="ORF">L195_g039158</name>
</gene>
<keyword evidence="4" id="KW-0732">Signal</keyword>
<comment type="caution">
    <text evidence="5">The sequence shown here is derived from an EMBL/GenBank/DDBJ whole genome shotgun (WGS) entry which is preliminary data.</text>
</comment>
<dbReference type="STRING" id="57577.A0A2K3LX55"/>
<accession>A0A2K3LX55</accession>
<dbReference type="InterPro" id="IPR044859">
    <property type="entry name" value="Allene_oxi_cyc_Dirigent"/>
</dbReference>
<dbReference type="Pfam" id="PF03018">
    <property type="entry name" value="Dirigent"/>
    <property type="match status" value="1"/>
</dbReference>
<dbReference type="GO" id="GO:0009699">
    <property type="term" value="P:phenylpropanoid biosynthetic process"/>
    <property type="evidence" value="ECO:0007669"/>
    <property type="project" value="UniProtKB-ARBA"/>
</dbReference>
<evidence type="ECO:0000256" key="4">
    <source>
        <dbReference type="RuleBase" id="RU363099"/>
    </source>
</evidence>
<dbReference type="PANTHER" id="PTHR21495">
    <property type="entry name" value="NUCLEOPORIN-RELATED"/>
    <property type="match status" value="1"/>
</dbReference>